<comment type="similarity">
    <text evidence="3">Belongs to the ETF-QO/FixC family.</text>
</comment>
<keyword evidence="6 18" id="KW-0479">Metal-binding</keyword>
<comment type="subcellular location">
    <subcellularLocation>
        <location evidence="2">Mitochondrion inner membrane</location>
    </subcellularLocation>
</comment>
<evidence type="ECO:0000256" key="6">
    <source>
        <dbReference type="ARBA" id="ARBA00022723"/>
    </source>
</evidence>
<evidence type="ECO:0000256" key="3">
    <source>
        <dbReference type="ARBA" id="ARBA00006796"/>
    </source>
</evidence>
<dbReference type="SUPFAM" id="SSF54862">
    <property type="entry name" value="4Fe-4S ferredoxins"/>
    <property type="match status" value="1"/>
</dbReference>
<evidence type="ECO:0000256" key="14">
    <source>
        <dbReference type="ARBA" id="ARBA00023075"/>
    </source>
</evidence>
<dbReference type="GO" id="GO:0046872">
    <property type="term" value="F:metal ion binding"/>
    <property type="evidence" value="ECO:0007669"/>
    <property type="project" value="UniProtKB-KW"/>
</dbReference>
<dbReference type="GO" id="GO:0051539">
    <property type="term" value="F:4 iron, 4 sulfur cluster binding"/>
    <property type="evidence" value="ECO:0007669"/>
    <property type="project" value="UniProtKB-UniRule"/>
</dbReference>
<dbReference type="InterPro" id="IPR036188">
    <property type="entry name" value="FAD/NAD-bd_sf"/>
</dbReference>
<dbReference type="Proteomes" id="UP000038009">
    <property type="component" value="Unassembled WGS sequence"/>
</dbReference>
<keyword evidence="5 18" id="KW-0285">Flavoprotein</keyword>
<evidence type="ECO:0000256" key="18">
    <source>
        <dbReference type="RuleBase" id="RU366068"/>
    </source>
</evidence>
<keyword evidence="11 18" id="KW-0560">Oxidoreductase</keyword>
<evidence type="ECO:0000259" key="21">
    <source>
        <dbReference type="Pfam" id="PF21162"/>
    </source>
</evidence>
<evidence type="ECO:0000256" key="2">
    <source>
        <dbReference type="ARBA" id="ARBA00004273"/>
    </source>
</evidence>
<dbReference type="OMA" id="INFQNCV"/>
<dbReference type="Pfam" id="PF13450">
    <property type="entry name" value="NAD_binding_8"/>
    <property type="match status" value="1"/>
</dbReference>
<evidence type="ECO:0000256" key="4">
    <source>
        <dbReference type="ARBA" id="ARBA00022448"/>
    </source>
</evidence>
<dbReference type="OrthoDB" id="437331at2759"/>
<keyword evidence="14 18" id="KW-0830">Ubiquinone</keyword>
<dbReference type="SUPFAM" id="SSF51905">
    <property type="entry name" value="FAD/NAD(P)-binding domain"/>
    <property type="match status" value="1"/>
</dbReference>
<dbReference type="GO" id="GO:0004174">
    <property type="term" value="F:electron-transferring-flavoprotein dehydrogenase activity"/>
    <property type="evidence" value="ECO:0007669"/>
    <property type="project" value="UniProtKB-UniRule"/>
</dbReference>
<evidence type="ECO:0000256" key="15">
    <source>
        <dbReference type="ARBA" id="ARBA00023128"/>
    </source>
</evidence>
<sequence>MLRYTSRCWCAATAAAAAAAAAAAGDASSSEVHRDTEEFDVVVVGGGPAGLSAAIRLKQLAGEQRDSFRVGLIEKGSEIGAHTMSGACIEPQSLDELLPGWRGKEGSIFSSLTPVTTDAFHLLMGPTKSFKMPWLPPNLHNRGNFITSVGAVCKWLGEEAEALGVEIYPGFAAADVVVDDAHGAVTGVRLNDMGVDKKGVRTAQYEPGMLFKAKQTIFAEGCRGSCTKKLEKLFGLRADDNPQTYGLGIKEVWEIPKQKHRPGTVMHTVGWPTSDKGHDNTYGGAFLYHYGDGLVSCGYVVGLDYTNPYCRPYMEMQKWKTHSLVREHLEGGRPILYGARALVEGGYRALPKLYFPGGVLVGDCAGFLNLPKIKGTHAAVKSGMLAAEAVYDDAFKNGKAEATPGVECASYDTRFRSSWLHKELYQVRNVRQSFHENFYWGMLYTGITTTLTKGVEPWTLNHKGQDSISLKPAKDCIEIEYPKPDGVLTFDLLTNHSRSGTAHNADQPCHLRLTDPKVAEEVNLKTYAGPESRYCPAGVYEFVDGKLVINAQNCLHCKTCDIKDPTQNINWEVPEGGGGPNYQGQM</sequence>
<evidence type="ECO:0000259" key="20">
    <source>
        <dbReference type="Pfam" id="PF05187"/>
    </source>
</evidence>
<keyword evidence="23" id="KW-1185">Reference proteome</keyword>
<evidence type="ECO:0000256" key="7">
    <source>
        <dbReference type="ARBA" id="ARBA00022792"/>
    </source>
</evidence>
<dbReference type="InterPro" id="IPR049398">
    <property type="entry name" value="ETF-QO/FixC_UQ-bd"/>
</dbReference>
<keyword evidence="8 18" id="KW-0274">FAD</keyword>
<dbReference type="Pfam" id="PF05187">
    <property type="entry name" value="Fer4_ETF_QO"/>
    <property type="match status" value="1"/>
</dbReference>
<keyword evidence="15" id="KW-0496">Mitochondrion</keyword>
<dbReference type="Gene3D" id="3.30.70.20">
    <property type="match status" value="1"/>
</dbReference>
<comment type="caution">
    <text evidence="22">The sequence shown here is derived from an EMBL/GenBank/DDBJ whole genome shotgun (WGS) entry which is preliminary data.</text>
</comment>
<keyword evidence="16" id="KW-0472">Membrane</keyword>
<evidence type="ECO:0000256" key="13">
    <source>
        <dbReference type="ARBA" id="ARBA00023014"/>
    </source>
</evidence>
<name>A0A0N1HU17_LEPSE</name>
<gene>
    <name evidence="22" type="ORF">ABL78_6205</name>
</gene>
<dbReference type="Pfam" id="PF21162">
    <property type="entry name" value="ETFQO_UQ-bd"/>
    <property type="match status" value="1"/>
</dbReference>
<dbReference type="GO" id="GO:0005743">
    <property type="term" value="C:mitochondrial inner membrane"/>
    <property type="evidence" value="ECO:0007669"/>
    <property type="project" value="UniProtKB-SubCell"/>
</dbReference>
<reference evidence="22 23" key="1">
    <citation type="journal article" date="2015" name="PLoS Pathog.">
        <title>Leptomonas seymouri: Adaptations to the Dixenous Life Cycle Analyzed by Genome Sequencing, Transcriptome Profiling and Co-infection with Leishmania donovani.</title>
        <authorList>
            <person name="Kraeva N."/>
            <person name="Butenko A."/>
            <person name="Hlavacova J."/>
            <person name="Kostygov A."/>
            <person name="Myskova J."/>
            <person name="Grybchuk D."/>
            <person name="Lestinova T."/>
            <person name="Votypka J."/>
            <person name="Volf P."/>
            <person name="Opperdoes F."/>
            <person name="Flegontov P."/>
            <person name="Lukes J."/>
            <person name="Yurchenko V."/>
        </authorList>
    </citation>
    <scope>NUCLEOTIDE SEQUENCE [LARGE SCALE GENOMIC DNA]</scope>
    <source>
        <strain evidence="22 23">ATCC 30220</strain>
    </source>
</reference>
<comment type="catalytic activity">
    <reaction evidence="17 18">
        <text>a ubiquinone + reduced [electron-transfer flavoprotein] = a ubiquinol + oxidized [electron-transfer flavoprotein] + H(+)</text>
        <dbReference type="Rhea" id="RHEA:24052"/>
        <dbReference type="Rhea" id="RHEA-COMP:9565"/>
        <dbReference type="Rhea" id="RHEA-COMP:9566"/>
        <dbReference type="Rhea" id="RHEA-COMP:10685"/>
        <dbReference type="Rhea" id="RHEA-COMP:10686"/>
        <dbReference type="ChEBI" id="CHEBI:15378"/>
        <dbReference type="ChEBI" id="CHEBI:16389"/>
        <dbReference type="ChEBI" id="CHEBI:17976"/>
        <dbReference type="ChEBI" id="CHEBI:57692"/>
        <dbReference type="ChEBI" id="CHEBI:58307"/>
        <dbReference type="EC" id="1.5.5.1"/>
    </reaction>
</comment>
<keyword evidence="7" id="KW-0999">Mitochondrion inner membrane</keyword>
<keyword evidence="19" id="KW-0732">Signal</keyword>
<keyword evidence="10 18" id="KW-0249">Electron transport</keyword>
<evidence type="ECO:0000313" key="23">
    <source>
        <dbReference type="Proteomes" id="UP000038009"/>
    </source>
</evidence>
<evidence type="ECO:0000256" key="10">
    <source>
        <dbReference type="ARBA" id="ARBA00022982"/>
    </source>
</evidence>
<evidence type="ECO:0000256" key="5">
    <source>
        <dbReference type="ARBA" id="ARBA00022630"/>
    </source>
</evidence>
<feature type="chain" id="PRO_5005873524" description="Electron transfer flavoprotein-ubiquinone oxidoreductase" evidence="19">
    <location>
        <begin position="24"/>
        <end position="586"/>
    </location>
</feature>
<comment type="function">
    <text evidence="18">Accepts electrons from ETF and reduces ubiquinone.</text>
</comment>
<feature type="domain" description="ETF-QO/FixC ubiquinone-binding" evidence="21">
    <location>
        <begin position="245"/>
        <end position="342"/>
    </location>
</feature>
<dbReference type="InterPro" id="IPR040156">
    <property type="entry name" value="ETF-QO"/>
</dbReference>
<proteinExistence type="inferred from homology"/>
<dbReference type="FunFam" id="3.30.70.20:FF:000015">
    <property type="entry name" value="Electron transfer flavoprotein-ubiquinone oxidoreductase"/>
    <property type="match status" value="1"/>
</dbReference>
<keyword evidence="13 18" id="KW-0411">Iron-sulfur</keyword>
<evidence type="ECO:0000256" key="16">
    <source>
        <dbReference type="ARBA" id="ARBA00023136"/>
    </source>
</evidence>
<dbReference type="EMBL" id="LJSK01000235">
    <property type="protein sequence ID" value="KPI84738.1"/>
    <property type="molecule type" value="Genomic_DNA"/>
</dbReference>
<evidence type="ECO:0000313" key="22">
    <source>
        <dbReference type="EMBL" id="KPI84738.1"/>
    </source>
</evidence>
<evidence type="ECO:0000256" key="8">
    <source>
        <dbReference type="ARBA" id="ARBA00022827"/>
    </source>
</evidence>
<evidence type="ECO:0000256" key="9">
    <source>
        <dbReference type="ARBA" id="ARBA00022946"/>
    </source>
</evidence>
<organism evidence="22 23">
    <name type="scientific">Leptomonas seymouri</name>
    <dbReference type="NCBI Taxonomy" id="5684"/>
    <lineage>
        <taxon>Eukaryota</taxon>
        <taxon>Discoba</taxon>
        <taxon>Euglenozoa</taxon>
        <taxon>Kinetoplastea</taxon>
        <taxon>Metakinetoplastina</taxon>
        <taxon>Trypanosomatida</taxon>
        <taxon>Trypanosomatidae</taxon>
        <taxon>Leishmaniinae</taxon>
        <taxon>Leptomonas</taxon>
    </lineage>
</organism>
<dbReference type="SUPFAM" id="SSF54373">
    <property type="entry name" value="FAD-linked reductases, C-terminal domain"/>
    <property type="match status" value="1"/>
</dbReference>
<evidence type="ECO:0000256" key="12">
    <source>
        <dbReference type="ARBA" id="ARBA00023004"/>
    </source>
</evidence>
<dbReference type="InterPro" id="IPR007859">
    <property type="entry name" value="ETF-QO/FixX_C"/>
</dbReference>
<dbReference type="EC" id="1.5.5.1" evidence="18"/>
<dbReference type="VEuPathDB" id="TriTrypDB:Lsey_0235_0040"/>
<evidence type="ECO:0000256" key="1">
    <source>
        <dbReference type="ARBA" id="ARBA00001974"/>
    </source>
</evidence>
<evidence type="ECO:0000256" key="11">
    <source>
        <dbReference type="ARBA" id="ARBA00023002"/>
    </source>
</evidence>
<feature type="signal peptide" evidence="19">
    <location>
        <begin position="1"/>
        <end position="23"/>
    </location>
</feature>
<keyword evidence="9" id="KW-0809">Transit peptide</keyword>
<dbReference type="Gene3D" id="3.50.50.60">
    <property type="entry name" value="FAD/NAD(P)-binding domain"/>
    <property type="match status" value="1"/>
</dbReference>
<protein>
    <recommendedName>
        <fullName evidence="18">Electron transfer flavoprotein-ubiquinone oxidoreductase</fullName>
        <shortName evidence="18">ETF-QO</shortName>
        <ecNumber evidence="18">1.5.5.1</ecNumber>
    </recommendedName>
</protein>
<evidence type="ECO:0000256" key="19">
    <source>
        <dbReference type="SAM" id="SignalP"/>
    </source>
</evidence>
<keyword evidence="12 18" id="KW-0408">Iron</keyword>
<keyword evidence="4 18" id="KW-0813">Transport</keyword>
<accession>A0A0N1HU17</accession>
<dbReference type="Gene3D" id="3.30.9.90">
    <property type="match status" value="1"/>
</dbReference>
<comment type="cofactor">
    <cofactor evidence="18">
        <name>[4Fe-4S] cluster</name>
        <dbReference type="ChEBI" id="CHEBI:49883"/>
    </cofactor>
    <text evidence="18">Binds 1 [4Fe-4S] cluster.</text>
</comment>
<evidence type="ECO:0000256" key="17">
    <source>
        <dbReference type="ARBA" id="ARBA00052682"/>
    </source>
</evidence>
<comment type="cofactor">
    <cofactor evidence="1 18">
        <name>FAD</name>
        <dbReference type="ChEBI" id="CHEBI:57692"/>
    </cofactor>
</comment>
<dbReference type="AlphaFoldDB" id="A0A0N1HU17"/>
<feature type="domain" description="ETF-QO/FixX C-terminal" evidence="20">
    <location>
        <begin position="486"/>
        <end position="583"/>
    </location>
</feature>
<dbReference type="PANTHER" id="PTHR10617">
    <property type="entry name" value="ELECTRON TRANSFER FLAVOPROTEIN-UBIQUINONE OXIDOREDUCTASE"/>
    <property type="match status" value="1"/>
</dbReference>
<dbReference type="PANTHER" id="PTHR10617:SF107">
    <property type="entry name" value="ELECTRON TRANSFER FLAVOPROTEIN-UBIQUINONE OXIDOREDUCTASE, MITOCHONDRIAL"/>
    <property type="match status" value="1"/>
</dbReference>
<dbReference type="PRINTS" id="PR00411">
    <property type="entry name" value="PNDRDTASEI"/>
</dbReference>